<organism evidence="1 2">
    <name type="scientific">Aerococcus christensenii</name>
    <dbReference type="NCBI Taxonomy" id="87541"/>
    <lineage>
        <taxon>Bacteria</taxon>
        <taxon>Bacillati</taxon>
        <taxon>Bacillota</taxon>
        <taxon>Bacilli</taxon>
        <taxon>Lactobacillales</taxon>
        <taxon>Aerococcaceae</taxon>
        <taxon>Aerococcus</taxon>
    </lineage>
</organism>
<dbReference type="Gene3D" id="3.30.1240.10">
    <property type="match status" value="1"/>
</dbReference>
<dbReference type="Proteomes" id="UP000070422">
    <property type="component" value="Unassembled WGS sequence"/>
</dbReference>
<dbReference type="InterPro" id="IPR023214">
    <property type="entry name" value="HAD_sf"/>
</dbReference>
<reference evidence="1 2" key="1">
    <citation type="submission" date="2016-01" db="EMBL/GenBank/DDBJ databases">
        <authorList>
            <person name="Oliw E.H."/>
        </authorList>
    </citation>
    <scope>NUCLEOTIDE SEQUENCE [LARGE SCALE GENOMIC DNA]</scope>
    <source>
        <strain evidence="1 2">KA00635</strain>
    </source>
</reference>
<dbReference type="PANTHER" id="PTHR10000:SF8">
    <property type="entry name" value="HAD SUPERFAMILY HYDROLASE-LIKE, TYPE 3"/>
    <property type="match status" value="1"/>
</dbReference>
<dbReference type="OrthoDB" id="9790031at2"/>
<dbReference type="InterPro" id="IPR036412">
    <property type="entry name" value="HAD-like_sf"/>
</dbReference>
<dbReference type="Gene3D" id="3.40.50.1000">
    <property type="entry name" value="HAD superfamily/HAD-like"/>
    <property type="match status" value="1"/>
</dbReference>
<dbReference type="InterPro" id="IPR000150">
    <property type="entry name" value="Cof"/>
</dbReference>
<sequence>MIKLISIDLDGTLLNSNSEIDQENIKAVKYAQKKGCQIVLCTGRPYSLTKSFADQLGVQSGYVVTNNGANIQNLSGETIGRFALGREDIQHWLSFCQRLDVPLNVVDSRHIYTIEPAWSPYPSLYYNLPTSRIPKIIHQEDLLGDVSFDKVVICQKEELLDKVESQLEPSDVKTYHFVRSEPILLEILNPKANKLQGLRCVLDQVQIDLSEVMAIGDQANDLELLKASGVSVAMENAIDMVKASADYTTASNDQSGVAQAIYHYLEDKNK</sequence>
<dbReference type="CDD" id="cd07516">
    <property type="entry name" value="HAD_Pase"/>
    <property type="match status" value="1"/>
</dbReference>
<keyword evidence="1" id="KW-0378">Hydrolase</keyword>
<dbReference type="AlphaFoldDB" id="A0A133XUD5"/>
<proteinExistence type="predicted"/>
<dbReference type="PATRIC" id="fig|87541.4.peg.1306"/>
<dbReference type="RefSeq" id="WP_060937069.1">
    <property type="nucleotide sequence ID" value="NZ_JASOZP010000011.1"/>
</dbReference>
<dbReference type="SUPFAM" id="SSF56784">
    <property type="entry name" value="HAD-like"/>
    <property type="match status" value="1"/>
</dbReference>
<protein>
    <submittedName>
        <fullName evidence="1">Cof-like hydrolase</fullName>
    </submittedName>
</protein>
<dbReference type="SFLD" id="SFLDG01144">
    <property type="entry name" value="C2.B.4:_PGP_Like"/>
    <property type="match status" value="1"/>
</dbReference>
<dbReference type="SFLD" id="SFLDS00003">
    <property type="entry name" value="Haloacid_Dehalogenase"/>
    <property type="match status" value="1"/>
</dbReference>
<dbReference type="NCBIfam" id="TIGR00099">
    <property type="entry name" value="Cof-subfamily"/>
    <property type="match status" value="1"/>
</dbReference>
<dbReference type="GO" id="GO:0000287">
    <property type="term" value="F:magnesium ion binding"/>
    <property type="evidence" value="ECO:0007669"/>
    <property type="project" value="TreeGrafter"/>
</dbReference>
<dbReference type="PANTHER" id="PTHR10000">
    <property type="entry name" value="PHOSPHOSERINE PHOSPHATASE"/>
    <property type="match status" value="1"/>
</dbReference>
<dbReference type="NCBIfam" id="TIGR01484">
    <property type="entry name" value="HAD-SF-IIB"/>
    <property type="match status" value="1"/>
</dbReference>
<dbReference type="GO" id="GO:0016791">
    <property type="term" value="F:phosphatase activity"/>
    <property type="evidence" value="ECO:0007669"/>
    <property type="project" value="UniProtKB-ARBA"/>
</dbReference>
<dbReference type="PROSITE" id="PS01228">
    <property type="entry name" value="COF_1"/>
    <property type="match status" value="1"/>
</dbReference>
<comment type="caution">
    <text evidence="1">The sequence shown here is derived from an EMBL/GenBank/DDBJ whole genome shotgun (WGS) entry which is preliminary data.</text>
</comment>
<dbReference type="SFLD" id="SFLDG01140">
    <property type="entry name" value="C2.B:_Phosphomannomutase_and_P"/>
    <property type="match status" value="1"/>
</dbReference>
<dbReference type="Pfam" id="PF08282">
    <property type="entry name" value="Hydrolase_3"/>
    <property type="match status" value="1"/>
</dbReference>
<gene>
    <name evidence="1" type="ORF">HMPREF3187_01322</name>
</gene>
<dbReference type="STRING" id="87541.AWM71_06035"/>
<name>A0A133XUD5_9LACT</name>
<evidence type="ECO:0000313" key="1">
    <source>
        <dbReference type="EMBL" id="KXB34554.1"/>
    </source>
</evidence>
<evidence type="ECO:0000313" key="2">
    <source>
        <dbReference type="Proteomes" id="UP000070422"/>
    </source>
</evidence>
<dbReference type="EMBL" id="LSCQ01000074">
    <property type="protein sequence ID" value="KXB34554.1"/>
    <property type="molecule type" value="Genomic_DNA"/>
</dbReference>
<dbReference type="GO" id="GO:0005829">
    <property type="term" value="C:cytosol"/>
    <property type="evidence" value="ECO:0007669"/>
    <property type="project" value="TreeGrafter"/>
</dbReference>
<accession>A0A133XUD5</accession>
<dbReference type="InterPro" id="IPR006379">
    <property type="entry name" value="HAD-SF_hydro_IIB"/>
</dbReference>